<comment type="caution">
    <text evidence="2">The sequence shown here is derived from an EMBL/GenBank/DDBJ whole genome shotgun (WGS) entry which is preliminary data.</text>
</comment>
<evidence type="ECO:0000256" key="1">
    <source>
        <dbReference type="SAM" id="MobiDB-lite"/>
    </source>
</evidence>
<evidence type="ECO:0000313" key="2">
    <source>
        <dbReference type="EMBL" id="KUG28597.1"/>
    </source>
</evidence>
<feature type="region of interest" description="Disordered" evidence="1">
    <location>
        <begin position="281"/>
        <end position="319"/>
    </location>
</feature>
<organism evidence="2">
    <name type="scientific">hydrocarbon metagenome</name>
    <dbReference type="NCBI Taxonomy" id="938273"/>
    <lineage>
        <taxon>unclassified sequences</taxon>
        <taxon>metagenomes</taxon>
        <taxon>ecological metagenomes</taxon>
    </lineage>
</organism>
<dbReference type="EMBL" id="LNQE01000202">
    <property type="protein sequence ID" value="KUG28597.1"/>
    <property type="molecule type" value="Genomic_DNA"/>
</dbReference>
<reference evidence="2" key="1">
    <citation type="journal article" date="2015" name="Proc. Natl. Acad. Sci. U.S.A.">
        <title>Networks of energetic and metabolic interactions define dynamics in microbial communities.</title>
        <authorList>
            <person name="Embree M."/>
            <person name="Liu J.K."/>
            <person name="Al-Bassam M.M."/>
            <person name="Zengler K."/>
        </authorList>
    </citation>
    <scope>NUCLEOTIDE SEQUENCE</scope>
</reference>
<dbReference type="AlphaFoldDB" id="A0A0W8G633"/>
<accession>A0A0W8G633</accession>
<dbReference type="AntiFam" id="ANF00201">
    <property type="entry name" value="Shadow ORF (opposite gacS)"/>
</dbReference>
<name>A0A0W8G633_9ZZZZ</name>
<protein>
    <submittedName>
        <fullName evidence="2">Uncharacterized protein</fullName>
    </submittedName>
</protein>
<proteinExistence type="predicted"/>
<gene>
    <name evidence="2" type="ORF">ASZ90_001528</name>
</gene>
<sequence>MAQGVAHQDVDDLAQAEIVADQLVGHGRVHLEAQEEPLEGCGHSVGPVQGVHEPAQGKAAQDRFQGPGLDAGQLQQIVHDLGEPVCGFAGDFPVFPLFGGKLLGQGQLHHAHDAVDGRAQFVAHVGQKLGLGLVGGIGQPLGPVQFVLFALAHDGQAEQHGHAGHGAHLVLAIAPRGVGQGDLSQDAALRHHGDAHEVLQGHMPGGQSPKGRMAGRIVHHQGRAGIEGHPPQAGVRSIGIRRKFGLHLAGRQPALAFEHVRQGQAGQVAGFFVDEPDKAVPAAGDLPGDAEHDVRQGLEGGPAAQKRPGDGGHGHVGRQFAVQPSLGGLALGDVLGRKEQARDGPGRVAQDRVVEQKDAQAAVAAQHLVLVGLPGIPRTGEGRSQKPADGRAGLFGDAGLDPVLAEKLAFIEIAEDFQSFAIDQRDAAAGVQPDHEHCRDIQVTPGLFPLPGQVHLGPFPLFQGPQIAQAMGHVPGQLLKQGDLVVPEGPGSQGVDAQHAEGGAVLAAKRQGHHGQRPVMPDVLPPGRHVRVGHGVCHDHGAVFPDCPAHGPPAVRLPAVPHDFKSPHGLQADSGAGQGQDRFGRIVLGHTHPGGVVAADLHDGPAHVAEKFLLAFGPHQHVVAGA</sequence>